<dbReference type="SUPFAM" id="SSF56112">
    <property type="entry name" value="Protein kinase-like (PK-like)"/>
    <property type="match status" value="1"/>
</dbReference>
<organism evidence="2 3">
    <name type="scientific">Gigaspora rosea</name>
    <dbReference type="NCBI Taxonomy" id="44941"/>
    <lineage>
        <taxon>Eukaryota</taxon>
        <taxon>Fungi</taxon>
        <taxon>Fungi incertae sedis</taxon>
        <taxon>Mucoromycota</taxon>
        <taxon>Glomeromycotina</taxon>
        <taxon>Glomeromycetes</taxon>
        <taxon>Diversisporales</taxon>
        <taxon>Gigasporaceae</taxon>
        <taxon>Gigaspora</taxon>
    </lineage>
</organism>
<evidence type="ECO:0000259" key="1">
    <source>
        <dbReference type="PROSITE" id="PS50011"/>
    </source>
</evidence>
<dbReference type="Pfam" id="PF07714">
    <property type="entry name" value="PK_Tyr_Ser-Thr"/>
    <property type="match status" value="1"/>
</dbReference>
<keyword evidence="2" id="KW-0418">Kinase</keyword>
<keyword evidence="2" id="KW-0808">Transferase</keyword>
<dbReference type="OrthoDB" id="205166at2759"/>
<evidence type="ECO:0000313" key="3">
    <source>
        <dbReference type="Proteomes" id="UP000266673"/>
    </source>
</evidence>
<dbReference type="GO" id="GO:0007165">
    <property type="term" value="P:signal transduction"/>
    <property type="evidence" value="ECO:0007669"/>
    <property type="project" value="TreeGrafter"/>
</dbReference>
<protein>
    <submittedName>
        <fullName evidence="2">Kinase-like domain-containing protein</fullName>
    </submittedName>
</protein>
<dbReference type="GO" id="GO:0005737">
    <property type="term" value="C:cytoplasm"/>
    <property type="evidence" value="ECO:0007669"/>
    <property type="project" value="TreeGrafter"/>
</dbReference>
<dbReference type="InterPro" id="IPR001245">
    <property type="entry name" value="Ser-Thr/Tyr_kinase_cat_dom"/>
</dbReference>
<dbReference type="InterPro" id="IPR000719">
    <property type="entry name" value="Prot_kinase_dom"/>
</dbReference>
<dbReference type="AlphaFoldDB" id="A0A397V0A1"/>
<proteinExistence type="predicted"/>
<dbReference type="Proteomes" id="UP000266673">
    <property type="component" value="Unassembled WGS sequence"/>
</dbReference>
<accession>A0A397V0A1</accession>
<dbReference type="EMBL" id="QKWP01000833">
    <property type="protein sequence ID" value="RIB14419.1"/>
    <property type="molecule type" value="Genomic_DNA"/>
</dbReference>
<keyword evidence="3" id="KW-1185">Reference proteome</keyword>
<reference evidence="2 3" key="1">
    <citation type="submission" date="2018-06" db="EMBL/GenBank/DDBJ databases">
        <title>Comparative genomics reveals the genomic features of Rhizophagus irregularis, R. cerebriforme, R. diaphanum and Gigaspora rosea, and their symbiotic lifestyle signature.</title>
        <authorList>
            <person name="Morin E."/>
            <person name="San Clemente H."/>
            <person name="Chen E.C.H."/>
            <person name="De La Providencia I."/>
            <person name="Hainaut M."/>
            <person name="Kuo A."/>
            <person name="Kohler A."/>
            <person name="Murat C."/>
            <person name="Tang N."/>
            <person name="Roy S."/>
            <person name="Loubradou J."/>
            <person name="Henrissat B."/>
            <person name="Grigoriev I.V."/>
            <person name="Corradi N."/>
            <person name="Roux C."/>
            <person name="Martin F.M."/>
        </authorList>
    </citation>
    <scope>NUCLEOTIDE SEQUENCE [LARGE SCALE GENOMIC DNA]</scope>
    <source>
        <strain evidence="2 3">DAOM 194757</strain>
    </source>
</reference>
<comment type="caution">
    <text evidence="2">The sequence shown here is derived from an EMBL/GenBank/DDBJ whole genome shotgun (WGS) entry which is preliminary data.</text>
</comment>
<dbReference type="STRING" id="44941.A0A397V0A1"/>
<sequence length="240" mass="28189">MNKIIRDGFTVDERNLRRVNRKMDVFLNSLEMGNLKEVYVFEINGIEFWTFHGKQKFRKKVDLDSELYKQNKTLRCLGIVQHPKPKNYIIVIELVHNRDLHYFLNKKPLSWLEKLHEISIGFGLVYRHQIIHHVLHSNNNLINIMNQTIADLGISKPINELPDKNLIYEVIPYVAPKVLKGEKFTQALDIYSFGMIIWEVISGSKPFSDHKHDEYLILDILNGLLSKILINTLQDLIELM</sequence>
<dbReference type="GO" id="GO:0004672">
    <property type="term" value="F:protein kinase activity"/>
    <property type="evidence" value="ECO:0007669"/>
    <property type="project" value="InterPro"/>
</dbReference>
<dbReference type="PROSITE" id="PS50011">
    <property type="entry name" value="PROTEIN_KINASE_DOM"/>
    <property type="match status" value="1"/>
</dbReference>
<dbReference type="InterPro" id="IPR050167">
    <property type="entry name" value="Ser_Thr_protein_kinase"/>
</dbReference>
<dbReference type="Gene3D" id="1.10.510.10">
    <property type="entry name" value="Transferase(Phosphotransferase) domain 1"/>
    <property type="match status" value="1"/>
</dbReference>
<dbReference type="InterPro" id="IPR011009">
    <property type="entry name" value="Kinase-like_dom_sf"/>
</dbReference>
<dbReference type="PANTHER" id="PTHR23257:SF963">
    <property type="entry name" value="AT08303P"/>
    <property type="match status" value="1"/>
</dbReference>
<dbReference type="PANTHER" id="PTHR23257">
    <property type="entry name" value="SERINE-THREONINE PROTEIN KINASE"/>
    <property type="match status" value="1"/>
</dbReference>
<evidence type="ECO:0000313" key="2">
    <source>
        <dbReference type="EMBL" id="RIB14419.1"/>
    </source>
</evidence>
<gene>
    <name evidence="2" type="ORF">C2G38_2322869</name>
</gene>
<name>A0A397V0A1_9GLOM</name>
<dbReference type="GO" id="GO:0005524">
    <property type="term" value="F:ATP binding"/>
    <property type="evidence" value="ECO:0007669"/>
    <property type="project" value="InterPro"/>
</dbReference>
<feature type="domain" description="Protein kinase" evidence="1">
    <location>
        <begin position="1"/>
        <end position="240"/>
    </location>
</feature>